<evidence type="ECO:0000259" key="7">
    <source>
        <dbReference type="SMART" id="SM00385"/>
    </source>
</evidence>
<reference evidence="9" key="1">
    <citation type="submission" date="2023-04" db="EMBL/GenBank/DDBJ databases">
        <authorList>
            <person name="Vijverberg K."/>
            <person name="Xiong W."/>
            <person name="Schranz E."/>
        </authorList>
    </citation>
    <scope>NUCLEOTIDE SEQUENCE</scope>
</reference>
<accession>A0AA35VL64</accession>
<dbReference type="SMART" id="SM00385">
    <property type="entry name" value="CYCLIN"/>
    <property type="match status" value="1"/>
</dbReference>
<dbReference type="SUPFAM" id="SSF47954">
    <property type="entry name" value="Cyclin-like"/>
    <property type="match status" value="2"/>
</dbReference>
<feature type="domain" description="Cyclin C-terminal" evidence="8">
    <location>
        <begin position="195"/>
        <end position="327"/>
    </location>
</feature>
<dbReference type="InterPro" id="IPR004367">
    <property type="entry name" value="Cyclin_C-dom"/>
</dbReference>
<keyword evidence="3 5" id="KW-0195">Cyclin</keyword>
<protein>
    <recommendedName>
        <fullName evidence="11">Cyclin N-terminal domain-containing protein</fullName>
    </recommendedName>
</protein>
<dbReference type="CDD" id="cd20543">
    <property type="entry name" value="CYCLIN_AtCycD-like_rpt1"/>
    <property type="match status" value="1"/>
</dbReference>
<dbReference type="PANTHER" id="PTHR10177">
    <property type="entry name" value="CYCLINS"/>
    <property type="match status" value="1"/>
</dbReference>
<comment type="similarity">
    <text evidence="1">Belongs to the cyclin family. Cyclin D subfamily.</text>
</comment>
<dbReference type="Pfam" id="PF00134">
    <property type="entry name" value="Cyclin_N"/>
    <property type="match status" value="1"/>
</dbReference>
<evidence type="ECO:0000256" key="1">
    <source>
        <dbReference type="ARBA" id="ARBA00009065"/>
    </source>
</evidence>
<dbReference type="Pfam" id="PF02984">
    <property type="entry name" value="Cyclin_C"/>
    <property type="match status" value="1"/>
</dbReference>
<evidence type="ECO:0000256" key="2">
    <source>
        <dbReference type="ARBA" id="ARBA00022618"/>
    </source>
</evidence>
<dbReference type="CDD" id="cd20544">
    <property type="entry name" value="CYCLIN_AtCycD-like_rpt2"/>
    <property type="match status" value="1"/>
</dbReference>
<organism evidence="9 10">
    <name type="scientific">Lactuca saligna</name>
    <name type="common">Willowleaf lettuce</name>
    <dbReference type="NCBI Taxonomy" id="75948"/>
    <lineage>
        <taxon>Eukaryota</taxon>
        <taxon>Viridiplantae</taxon>
        <taxon>Streptophyta</taxon>
        <taxon>Embryophyta</taxon>
        <taxon>Tracheophyta</taxon>
        <taxon>Spermatophyta</taxon>
        <taxon>Magnoliopsida</taxon>
        <taxon>eudicotyledons</taxon>
        <taxon>Gunneridae</taxon>
        <taxon>Pentapetalae</taxon>
        <taxon>asterids</taxon>
        <taxon>campanulids</taxon>
        <taxon>Asterales</taxon>
        <taxon>Asteraceae</taxon>
        <taxon>Cichorioideae</taxon>
        <taxon>Cichorieae</taxon>
        <taxon>Lactucinae</taxon>
        <taxon>Lactuca</taxon>
    </lineage>
</organism>
<evidence type="ECO:0000256" key="5">
    <source>
        <dbReference type="RuleBase" id="RU000383"/>
    </source>
</evidence>
<dbReference type="InterPro" id="IPR006671">
    <property type="entry name" value="Cyclin_N"/>
</dbReference>
<gene>
    <name evidence="9" type="ORF">LSALG_LOCUS2721</name>
</gene>
<evidence type="ECO:0000256" key="4">
    <source>
        <dbReference type="ARBA" id="ARBA00023306"/>
    </source>
</evidence>
<dbReference type="InterPro" id="IPR013763">
    <property type="entry name" value="Cyclin-like_dom"/>
</dbReference>
<keyword evidence="4" id="KW-0131">Cell cycle</keyword>
<name>A0AA35VL64_LACSI</name>
<sequence>MAISSPSSSSSFMDTLFLCEEQDHPWVHDNDDDDDEYDFTETTHQDSSMNVHQDFFWEDEELVSLFTKEQQQLQTPPCTFNFDITNPSLLLARKDAVDWILKVKSHFSFTHLTAILSINYLDRFLSSLHFQNDKPWMIQLLAVTCLSLAAKVEETQVPSLLDLQVEDTQYLFEPKNIQKMELLVMATLKWRMNPVTPISFLDHIVRRLGLKTHLLGDFFKKCEDLILSLVSDSRFVGYQPSVLATATMLHVIDQVDFFNSVDYQNQLLDVLKTTKEKVKECHEMIMEASHPCSINPKKRKLEEDDNMNINSPVGDHMDACITSSSSSSSSPHHHHRQPPMKKMGIMQQQRIGFAALSCQTFADVTSSPR</sequence>
<dbReference type="Gene3D" id="1.10.472.10">
    <property type="entry name" value="Cyclin-like"/>
    <property type="match status" value="2"/>
</dbReference>
<dbReference type="PROSITE" id="PS00292">
    <property type="entry name" value="CYCLINS"/>
    <property type="match status" value="1"/>
</dbReference>
<dbReference type="AlphaFoldDB" id="A0AA35VL64"/>
<keyword evidence="10" id="KW-1185">Reference proteome</keyword>
<dbReference type="InterPro" id="IPR039361">
    <property type="entry name" value="Cyclin"/>
</dbReference>
<evidence type="ECO:0000256" key="3">
    <source>
        <dbReference type="ARBA" id="ARBA00023127"/>
    </source>
</evidence>
<dbReference type="InterPro" id="IPR048258">
    <property type="entry name" value="Cyclins_cyclin-box"/>
</dbReference>
<evidence type="ECO:0000256" key="6">
    <source>
        <dbReference type="SAM" id="MobiDB-lite"/>
    </source>
</evidence>
<dbReference type="GO" id="GO:0051301">
    <property type="term" value="P:cell division"/>
    <property type="evidence" value="ECO:0007669"/>
    <property type="project" value="UniProtKB-KW"/>
</dbReference>
<evidence type="ECO:0000313" key="9">
    <source>
        <dbReference type="EMBL" id="CAI9261958.1"/>
    </source>
</evidence>
<feature type="region of interest" description="Disordered" evidence="6">
    <location>
        <begin position="320"/>
        <end position="341"/>
    </location>
</feature>
<dbReference type="InterPro" id="IPR036915">
    <property type="entry name" value="Cyclin-like_sf"/>
</dbReference>
<dbReference type="GO" id="GO:0048316">
    <property type="term" value="P:seed development"/>
    <property type="evidence" value="ECO:0007669"/>
    <property type="project" value="UniProtKB-ARBA"/>
</dbReference>
<feature type="domain" description="Cyclin-like" evidence="7">
    <location>
        <begin position="98"/>
        <end position="186"/>
    </location>
</feature>
<evidence type="ECO:0000259" key="8">
    <source>
        <dbReference type="SMART" id="SM01332"/>
    </source>
</evidence>
<evidence type="ECO:0000313" key="10">
    <source>
        <dbReference type="Proteomes" id="UP001177003"/>
    </source>
</evidence>
<dbReference type="FunFam" id="1.10.472.10:FF:000070">
    <property type="entry name" value="CYCLIN D32"/>
    <property type="match status" value="1"/>
</dbReference>
<keyword evidence="2" id="KW-0132">Cell division</keyword>
<dbReference type="FunFam" id="1.10.472.10:FF:000060">
    <property type="entry name" value="D6-type cyclin"/>
    <property type="match status" value="1"/>
</dbReference>
<evidence type="ECO:0008006" key="11">
    <source>
        <dbReference type="Google" id="ProtNLM"/>
    </source>
</evidence>
<dbReference type="SMART" id="SM01332">
    <property type="entry name" value="Cyclin_C"/>
    <property type="match status" value="1"/>
</dbReference>
<proteinExistence type="inferred from homology"/>
<dbReference type="GO" id="GO:0010444">
    <property type="term" value="P:guard mother cell differentiation"/>
    <property type="evidence" value="ECO:0007669"/>
    <property type="project" value="UniProtKB-ARBA"/>
</dbReference>
<dbReference type="Proteomes" id="UP001177003">
    <property type="component" value="Chromosome 0"/>
</dbReference>
<dbReference type="EMBL" id="OX465086">
    <property type="protein sequence ID" value="CAI9261958.1"/>
    <property type="molecule type" value="Genomic_DNA"/>
</dbReference>